<dbReference type="Gene3D" id="2.60.120.200">
    <property type="match status" value="1"/>
</dbReference>
<dbReference type="Gene3D" id="3.10.20.320">
    <property type="entry name" value="Putative peptidoglycan bound protein (lpxtg motif)"/>
    <property type="match status" value="1"/>
</dbReference>
<dbReference type="InterPro" id="IPR041558">
    <property type="entry name" value="MucBP_2"/>
</dbReference>
<feature type="region of interest" description="Disordered" evidence="1">
    <location>
        <begin position="1673"/>
        <end position="1692"/>
    </location>
</feature>
<protein>
    <recommendedName>
        <fullName evidence="3">Mucin binding domain-containing protein</fullName>
    </recommendedName>
</protein>
<feature type="compositionally biased region" description="Polar residues" evidence="1">
    <location>
        <begin position="1836"/>
        <end position="1849"/>
    </location>
</feature>
<dbReference type="RefSeq" id="WP_167841286.1">
    <property type="nucleotide sequence ID" value="NZ_CP047628.1"/>
</dbReference>
<feature type="compositionally biased region" description="Low complexity" evidence="1">
    <location>
        <begin position="1680"/>
        <end position="1692"/>
    </location>
</feature>
<evidence type="ECO:0000256" key="1">
    <source>
        <dbReference type="SAM" id="MobiDB-lite"/>
    </source>
</evidence>
<feature type="region of interest" description="Disordered" evidence="1">
    <location>
        <begin position="1923"/>
        <end position="1945"/>
    </location>
</feature>
<feature type="domain" description="Mucin binding" evidence="3">
    <location>
        <begin position="2534"/>
        <end position="2604"/>
    </location>
</feature>
<keyword evidence="5" id="KW-1185">Reference proteome</keyword>
<feature type="region of interest" description="Disordered" evidence="1">
    <location>
        <begin position="1823"/>
        <end position="1849"/>
    </location>
</feature>
<feature type="transmembrane region" description="Helical" evidence="2">
    <location>
        <begin position="3229"/>
        <end position="3247"/>
    </location>
</feature>
<dbReference type="EMBL" id="CP047628">
    <property type="protein sequence ID" value="QIW58356.1"/>
    <property type="molecule type" value="Genomic_DNA"/>
</dbReference>
<keyword evidence="2" id="KW-1133">Transmembrane helix</keyword>
<evidence type="ECO:0000313" key="4">
    <source>
        <dbReference type="EMBL" id="QIW58356.1"/>
    </source>
</evidence>
<feature type="compositionally biased region" description="Polar residues" evidence="1">
    <location>
        <begin position="1401"/>
        <end position="1417"/>
    </location>
</feature>
<organism evidence="4 5">
    <name type="scientific">Pseudolactococcus raffinolactis</name>
    <dbReference type="NCBI Taxonomy" id="1366"/>
    <lineage>
        <taxon>Bacteria</taxon>
        <taxon>Bacillati</taxon>
        <taxon>Bacillota</taxon>
        <taxon>Bacilli</taxon>
        <taxon>Lactobacillales</taxon>
        <taxon>Streptococcaceae</taxon>
        <taxon>Pseudolactococcus</taxon>
    </lineage>
</organism>
<keyword evidence="2" id="KW-0472">Membrane</keyword>
<feature type="domain" description="Mucin binding" evidence="3">
    <location>
        <begin position="2614"/>
        <end position="2678"/>
    </location>
</feature>
<sequence>MTRIIFATLAPGLSFAESNVAADDSIVMPTFPTLYGKSLTLPKTSKQVAGVVPYATITSPRIDELTDTAQSGVGESHAATYDNSNYQSAFVVSAAGQSNLAYNTTINGTAYTILTPTNSSTTGKTGALAFNQQIDMTKDWTLNFNFDLTRLNSAGGAYLVYNVGDFIGLVLSPTAPNQLATAGGSNQYGGGLGINGLPNSLTWGIDFYNNSKGQDSNYASYTPVGFGDSSVGVNPVGGLLSGSKTGNQVIGWRNTGADGLLDSANATSDQQLGTTVLNGTNAATGNSSYQWSGSGGGPNLTAPVTASYVYNGDNSGTITIQVTTNSTQTFTRIVDLTHTSMSLGIMAGYDGGYTQMGTHVTSFTLELGTGTTTVNYLDQNNQPLRAATSFIANTTDTIGITGGSPNATSDTYAFTAPSFPGYSLVPNGTTDVTVGSDEIDDSGTTVPGNTMNVQYQGDFQSAPLTAVSDTPNVPVPITLPSSDATYHGASNEPIALTSTDASLAVAGYTYTVTGPDNKPYATLAAAVTANPDFDATSNGYNATSDTTPQPFVVHYTANAVTINYGTVTTAGNVDTSMASALKSSDSLTPTQPTIGQTLTSRLTTAVTTAPDTETPQLQASKVIPDGYHLTGNVYWSKDGDATTAAVPTTALTASDVNSSDDATLLFEIAKDYQEADVTITYENNAQPPTKLTQTGLTGDSFSFDLLGLPAQGYHFISGQAPDGQALSLPLASISGNFDDTNNLQTQSDGTPQNYTLMVTADVQQLNVNYIFPAGHNLSSQLTSTDKMRLGTTGTTFSDLTVPAIDGYTAVITYPDGSTQTSNTITGIVADNTSNGSSQIDSVPQTATVNYVAEDQSITVNYTNPNGSTSSSQITTSSTGAPYVTDGSYDAVPITQISGYSSYVSINGSTPQVMTTVPAGSFGSTPIVITVTYTGWQAQVNYYSQQVDSDDQAIGALTALPGSFANQVSGSGFGFDVLFGTTSEVQTSNLQTVNVVPAGYHVSNFYWSDKPDGTTQDKTPPYHINWTWDNMTNTASGLVPNYQAAIVYQYTKDVQQADITVTGAPSRQGVTNGQNTLTDMNNAPYTGVTGGSQVVSVPQINGYLATVTDAKGDVVSLTNSQFTITYDATNNGTATTDSAPQDYTITYAPRSANVLVNYTYATGTNTNVSSSLSVDTAAYTAPTLPPSVTINTQTDGTYALSVPAVSGYTWTITDSNGNRYTSSTLPSSFTSNGTNITYTVSYAASNATHVIHYDEAIYDDTGKYSFTTNPVPGLPAQTVTGAIGSIQTFGVTTSNINVPSGWSLDPMNAALSSLTGDNDLLNGGDTAKRLTFVPGTTDYIVYLARDIQSVQVNFVQDPKSTPTLYQDGRTSETYSVSTDNFARPGYDYTITDPSGQVVTNIEGTYDNTSNKNASSPIYNTGDGDTAPQIYTVTYTPQTQEAILKTDSSDPANAGGKLYQTAKGPTASTIQFDQSDTDLVRSGYNYNVTVSYTNSNGANVSASYPTLALALAANATYNNNTVTSSQPDTNPQVFTVSYTPSSQTAILQTDATDPAGAQTVDTRDGMTAQAITFLKTDSDLARAGYSYQVKAPNGTSYATLTDALAADGTYDTTPNGTSTSDSEPQTYLVSYTANPLTVHINYVYGEPKNEAVPPSDFADPQNVPRQAIGVTNGTAYTTDVNTTPSSTPIPVPTISGYTPNVTTVTPKFTVDSNGNPTEPLITVAYSASPDSATITYVDEAGNSLTPYIGTNPTSQNGYTDGVIMTTAPSVSGYTLKGFKYNGGNLQTNLADLNQAIYTINSDQIEFVYTPNEQVVNIHYLYSSDDKSPKDGEVPSEDFGTQTVTNSVTGPSNTTGASILVPTIPGYTASVDQVTPDFAIKADGSENGQLITPDINVTYTANNQNATIAYKIASIDASGEVDTSNLTDASSSQINGAPTTATGVTDQAIGVTPPEIPGYTIISQTSNGSKVPSISTATFSATGNPDQLEVVYAPNPQVVTVHYIFQLPDAYSGTYGSTAISFTDDNGEAVPGLDKVTVHGYSNATSPNVTTEAPLPTSVEAGWQVSPATQTIDWAPGTDGSLAKTDYWYYISPETSQVTIQYTATDGYDLMGLIHANNLSPILSSQGVAGSTFANSGAIAIPGYTYANYVYNSATTNAPMQPNTAMPYVAGANNLTINYTPSAQTVAINYVYDANDGSPKDGAVTTANTTGWAPTAAQLSQTKVSNAAGDSITVPTISGYTANVSTVTPNFTINADGSLVTPTITVTYTANQNNIATMSYVDAAGNDISQYASTPVALNASGTTDQPIPTSGEVDIPGYTFDHIEYTTAAGVTDPSASLANLTFSGGSTTPDKVKFVYTANAQQVTVHYLNADDRLVDRTVPGLTPGVITLNGVSNQAATTTTAPNAPVGYALVEAGLTNTNTQPVMWTTVNGKLVTPDIYFYYQAQTTQATINYTTTAGGSDLNGNVPTGTVTSTVKGQTDATIPISGAVSIAGYTFDSMWVNGVKTATTDKPVFTPNATVSGQTTIEYRYTPDTQKAVVKFVDASGNSIVDSNGQAIADVPLTGTTGGAIDYSGLTVKYSGYTLITDGRTTTPTFDSNDAIDQVVYMIYEPLAEKAQIVYQDSGGNPLKPSTDLTGTSNGVIDYATIDANIPGYTLIDDARTTNKRYDTDPNKEQQIVLKYQANPQQVIVDFKISRDGGKTWTNLVNPTTLSGVSDATIDYSKLQKDYPGYKLIDGSQQTATSKFDTADGVNQHVNLYYAPLKQVAVLQTDATDPDVTGGQAIMTTTDGYSFGTLIFAENSEQNLVRKGFTYKIYGPDGVWYDTLANALAANATYDGTPTNTVTIDTTVPPMQALKMGSKSGLMRSIAPTNPGINPENPGLIAGDDVPQVFTASYTPMPESMVVQTINDPAGNKVYPTATGLTGLDDNGNSISTTSPLYQASMQLSLVPKVPNFYNVNVVDTQLQTTASGLPNLSRNGYTYVVKAPNGTEYQSLQAATNDVHVFDNDPSSNQVFNVIYTAQLQTVNVMSDSSDPKGAQMIETAHGPSNSNVSLNANDSNLKRSGYIYQVTGPDRKVYDSLADALKNNPTYDDNAIPTDTGIDPIPQNFTVTYKPVKQTANLIVDGKTLDTVTGDSDSKLTFNKTDNDLYRSGYTYKVTASNGEVYQSLAEALKAVPTYDHNDLTDGTDATPQNFIVVYTKNKDDEGPSIPPAQGPEGHELGTFGEKINQYSLLGAILLVIPILILLGFKKMKKKVGE</sequence>
<name>A0AAE7CS78_9LACT</name>
<gene>
    <name evidence="4" type="ORF">GU334_05310</name>
</gene>
<feature type="compositionally biased region" description="Polar residues" evidence="1">
    <location>
        <begin position="1923"/>
        <end position="1942"/>
    </location>
</feature>
<proteinExistence type="predicted"/>
<dbReference type="Gene3D" id="3.10.20.470">
    <property type="match status" value="1"/>
</dbReference>
<evidence type="ECO:0000256" key="2">
    <source>
        <dbReference type="SAM" id="Phobius"/>
    </source>
</evidence>
<dbReference type="Pfam" id="PF17965">
    <property type="entry name" value="MucBP_2"/>
    <property type="match status" value="2"/>
</dbReference>
<keyword evidence="2" id="KW-0812">Transmembrane</keyword>
<evidence type="ECO:0000313" key="5">
    <source>
        <dbReference type="Proteomes" id="UP000501558"/>
    </source>
</evidence>
<feature type="region of interest" description="Disordered" evidence="1">
    <location>
        <begin position="1401"/>
        <end position="1424"/>
    </location>
</feature>
<accession>A0AAE7CS78</accession>
<evidence type="ECO:0000259" key="3">
    <source>
        <dbReference type="Pfam" id="PF17965"/>
    </source>
</evidence>
<dbReference type="Proteomes" id="UP000501558">
    <property type="component" value="Chromosome"/>
</dbReference>
<reference evidence="4 5" key="1">
    <citation type="submission" date="2019-12" db="EMBL/GenBank/DDBJ databases">
        <title>Whole genome sequences of Lactococcus raffinolactis strains isolated from sewage.</title>
        <authorList>
            <person name="Ybazeta G."/>
            <person name="Ross M."/>
            <person name="Brabant-Kirwan D."/>
            <person name="Saleh M."/>
            <person name="Dillon J.A."/>
            <person name="Splinter K."/>
            <person name="Nokhbeh R."/>
        </authorList>
    </citation>
    <scope>NUCLEOTIDE SEQUENCE [LARGE SCALE GENOMIC DNA]</scope>
    <source>
        <strain evidence="4 5">Lr_19_14</strain>
    </source>
</reference>